<keyword evidence="3" id="KW-0813">Transport</keyword>
<dbReference type="InterPro" id="IPR030678">
    <property type="entry name" value="Peptide/Ni-bd"/>
</dbReference>
<gene>
    <name evidence="7" type="ORF">FYJ33_07785</name>
</gene>
<evidence type="ECO:0000313" key="7">
    <source>
        <dbReference type="EMBL" id="MSR91315.1"/>
    </source>
</evidence>
<feature type="domain" description="Solute-binding protein family 5" evidence="6">
    <location>
        <begin position="91"/>
        <end position="486"/>
    </location>
</feature>
<dbReference type="RefSeq" id="WP_154531205.1">
    <property type="nucleotide sequence ID" value="NZ_VULX01000009.1"/>
</dbReference>
<dbReference type="GO" id="GO:1904680">
    <property type="term" value="F:peptide transmembrane transporter activity"/>
    <property type="evidence" value="ECO:0007669"/>
    <property type="project" value="TreeGrafter"/>
</dbReference>
<dbReference type="Gene3D" id="3.40.190.10">
    <property type="entry name" value="Periplasmic binding protein-like II"/>
    <property type="match status" value="1"/>
</dbReference>
<evidence type="ECO:0000256" key="1">
    <source>
        <dbReference type="ARBA" id="ARBA00004196"/>
    </source>
</evidence>
<keyword evidence="4 5" id="KW-0732">Signal</keyword>
<feature type="chain" id="PRO_5038402583" evidence="5">
    <location>
        <begin position="23"/>
        <end position="569"/>
    </location>
</feature>
<dbReference type="PANTHER" id="PTHR30290:SF10">
    <property type="entry name" value="PERIPLASMIC OLIGOPEPTIDE-BINDING PROTEIN-RELATED"/>
    <property type="match status" value="1"/>
</dbReference>
<dbReference type="EMBL" id="VULX01000009">
    <property type="protein sequence ID" value="MSR91315.1"/>
    <property type="molecule type" value="Genomic_DNA"/>
</dbReference>
<organism evidence="7 8">
    <name type="scientific">Inconstantimicrobium porci</name>
    <dbReference type="NCBI Taxonomy" id="2652291"/>
    <lineage>
        <taxon>Bacteria</taxon>
        <taxon>Bacillati</taxon>
        <taxon>Bacillota</taxon>
        <taxon>Clostridia</taxon>
        <taxon>Eubacteriales</taxon>
        <taxon>Clostridiaceae</taxon>
        <taxon>Inconstantimicrobium</taxon>
    </lineage>
</organism>
<accession>A0A7X2MYC5</accession>
<sequence length="569" mass="63531">MKRKKVLALVLTGVVATSGVLAGCGSSNDAADSNKTQTTDTPDKEQVLNIAGYDFKTLDPSLVSDSESSSSLTNIYEGLMKEVDKDGKATVEPAGCEKYKLSDDKLTYTFHLRKDAKWTDGKPVTAQQYVYSWKRLINPKTGSDYMTLLAELNVKGAQDIIDAADAKKPTDDLVEKLGVEAKDDYTFVVHLEKPTPFFINAMSFDDLVPIREDKVKEQGDKFGSDPKTTVYNGPFTITEYQKGSKIVYTKNDKYWGAKDIKLQTCNGSIINETTTLVKMFEGGELDVTGASKDDLARLKQKAQNKECQYVQGVDTGAYFNYVNVTRPIVKNKKVRQALSLAVDRKEMLDVVYKRCIPSYGIAPEGISCGDKDYRKEVKESIKTDKEQAKKLMAEGLKEEGVEASKAKITMLFGPKTSISQSMGDYFQKLYKDAFGINLVLDYSPDSQSYFKKRQASDFDLCGGGWSADYNDVSSYFGVFLGANPNNNSKFKNAEYDKLVKDAASEQDNNKRMDMYKKAEEILVKDEAAVIPTYYGDINSFRKNYVKGFENPKFGGYYNLRTVYISGKTK</sequence>
<comment type="subcellular location">
    <subcellularLocation>
        <location evidence="1">Cell envelope</location>
    </subcellularLocation>
</comment>
<dbReference type="AlphaFoldDB" id="A0A7X2MYC5"/>
<dbReference type="InterPro" id="IPR039424">
    <property type="entry name" value="SBP_5"/>
</dbReference>
<dbReference type="GO" id="GO:0015833">
    <property type="term" value="P:peptide transport"/>
    <property type="evidence" value="ECO:0007669"/>
    <property type="project" value="TreeGrafter"/>
</dbReference>
<dbReference type="PROSITE" id="PS51257">
    <property type="entry name" value="PROKAR_LIPOPROTEIN"/>
    <property type="match status" value="1"/>
</dbReference>
<dbReference type="GO" id="GO:0042597">
    <property type="term" value="C:periplasmic space"/>
    <property type="evidence" value="ECO:0007669"/>
    <property type="project" value="UniProtKB-ARBA"/>
</dbReference>
<proteinExistence type="inferred from homology"/>
<dbReference type="PIRSF" id="PIRSF002741">
    <property type="entry name" value="MppA"/>
    <property type="match status" value="1"/>
</dbReference>
<dbReference type="PANTHER" id="PTHR30290">
    <property type="entry name" value="PERIPLASMIC BINDING COMPONENT OF ABC TRANSPORTER"/>
    <property type="match status" value="1"/>
</dbReference>
<evidence type="ECO:0000256" key="3">
    <source>
        <dbReference type="ARBA" id="ARBA00022448"/>
    </source>
</evidence>
<comment type="similarity">
    <text evidence="2">Belongs to the bacterial solute-binding protein 5 family.</text>
</comment>
<evidence type="ECO:0000256" key="2">
    <source>
        <dbReference type="ARBA" id="ARBA00005695"/>
    </source>
</evidence>
<protein>
    <submittedName>
        <fullName evidence="7">Peptide ABC transporter substrate-binding protein</fullName>
    </submittedName>
</protein>
<evidence type="ECO:0000256" key="4">
    <source>
        <dbReference type="ARBA" id="ARBA00022729"/>
    </source>
</evidence>
<comment type="caution">
    <text evidence="7">The sequence shown here is derived from an EMBL/GenBank/DDBJ whole genome shotgun (WGS) entry which is preliminary data.</text>
</comment>
<evidence type="ECO:0000259" key="6">
    <source>
        <dbReference type="Pfam" id="PF00496"/>
    </source>
</evidence>
<dbReference type="InterPro" id="IPR000914">
    <property type="entry name" value="SBP_5_dom"/>
</dbReference>
<dbReference type="Gene3D" id="3.10.105.10">
    <property type="entry name" value="Dipeptide-binding Protein, Domain 3"/>
    <property type="match status" value="1"/>
</dbReference>
<dbReference type="Pfam" id="PF00496">
    <property type="entry name" value="SBP_bac_5"/>
    <property type="match status" value="1"/>
</dbReference>
<feature type="signal peptide" evidence="5">
    <location>
        <begin position="1"/>
        <end position="22"/>
    </location>
</feature>
<dbReference type="SUPFAM" id="SSF53850">
    <property type="entry name" value="Periplasmic binding protein-like II"/>
    <property type="match status" value="1"/>
</dbReference>
<dbReference type="GO" id="GO:0030313">
    <property type="term" value="C:cell envelope"/>
    <property type="evidence" value="ECO:0007669"/>
    <property type="project" value="UniProtKB-SubCell"/>
</dbReference>
<keyword evidence="8" id="KW-1185">Reference proteome</keyword>
<dbReference type="Proteomes" id="UP000460287">
    <property type="component" value="Unassembled WGS sequence"/>
</dbReference>
<reference evidence="7 8" key="1">
    <citation type="submission" date="2019-08" db="EMBL/GenBank/DDBJ databases">
        <title>In-depth cultivation of the pig gut microbiome towards novel bacterial diversity and tailored functional studies.</title>
        <authorList>
            <person name="Wylensek D."/>
            <person name="Hitch T.C.A."/>
            <person name="Clavel T."/>
        </authorList>
    </citation>
    <scope>NUCLEOTIDE SEQUENCE [LARGE SCALE GENOMIC DNA]</scope>
    <source>
        <strain evidence="7 8">WCA-383-APC-5B</strain>
    </source>
</reference>
<dbReference type="GO" id="GO:0043190">
    <property type="term" value="C:ATP-binding cassette (ABC) transporter complex"/>
    <property type="evidence" value="ECO:0007669"/>
    <property type="project" value="InterPro"/>
</dbReference>
<name>A0A7X2MYC5_9CLOT</name>
<dbReference type="Gene3D" id="3.90.76.10">
    <property type="entry name" value="Dipeptide-binding Protein, Domain 1"/>
    <property type="match status" value="1"/>
</dbReference>
<dbReference type="CDD" id="cd08504">
    <property type="entry name" value="PBP2_OppA"/>
    <property type="match status" value="1"/>
</dbReference>
<evidence type="ECO:0000313" key="8">
    <source>
        <dbReference type="Proteomes" id="UP000460287"/>
    </source>
</evidence>
<dbReference type="FunFam" id="3.90.76.10:FF:000001">
    <property type="entry name" value="Oligopeptide ABC transporter substrate-binding protein"/>
    <property type="match status" value="1"/>
</dbReference>
<evidence type="ECO:0000256" key="5">
    <source>
        <dbReference type="SAM" id="SignalP"/>
    </source>
</evidence>